<accession>A0A921P2G8</accession>
<dbReference type="Proteomes" id="UP000717981">
    <property type="component" value="Unassembled WGS sequence"/>
</dbReference>
<dbReference type="AlphaFoldDB" id="A0A921P2G8"/>
<evidence type="ECO:0000313" key="1">
    <source>
        <dbReference type="EMBL" id="KAF1690932.1"/>
    </source>
</evidence>
<keyword evidence="2" id="KW-1185">Reference proteome</keyword>
<protein>
    <submittedName>
        <fullName evidence="1">Uncharacterized protein</fullName>
    </submittedName>
</protein>
<proteinExistence type="predicted"/>
<organism evidence="1 2">
    <name type="scientific">Pseudoxanthomonas taiwanensis</name>
    <dbReference type="NCBI Taxonomy" id="176598"/>
    <lineage>
        <taxon>Bacteria</taxon>
        <taxon>Pseudomonadati</taxon>
        <taxon>Pseudomonadota</taxon>
        <taxon>Gammaproteobacteria</taxon>
        <taxon>Lysobacterales</taxon>
        <taxon>Lysobacteraceae</taxon>
        <taxon>Pseudoxanthomonas</taxon>
    </lineage>
</organism>
<comment type="caution">
    <text evidence="1">The sequence shown here is derived from an EMBL/GenBank/DDBJ whole genome shotgun (WGS) entry which is preliminary data.</text>
</comment>
<sequence>MRNCTRIASAAPAANQDAPYHDLFSLLHKLDRVRQLAIEDWQRLTDLIESAGRPLERMTVGELIALLDLALLAAGWRGKGGAA</sequence>
<gene>
    <name evidence="1" type="ORF">CR938_00185</name>
</gene>
<evidence type="ECO:0000313" key="2">
    <source>
        <dbReference type="Proteomes" id="UP000717981"/>
    </source>
</evidence>
<name>A0A921P2G8_9GAMM</name>
<reference evidence="1" key="1">
    <citation type="submission" date="2017-10" db="EMBL/GenBank/DDBJ databases">
        <title>Whole genome sequencing of members of genus Pseudoxanthomonas.</title>
        <authorList>
            <person name="Kumar S."/>
            <person name="Bansal K."/>
            <person name="Kaur A."/>
            <person name="Patil P."/>
            <person name="Sharma S."/>
            <person name="Patil P.B."/>
        </authorList>
    </citation>
    <scope>NUCLEOTIDE SEQUENCE</scope>
    <source>
        <strain evidence="1">DSM 22914</strain>
    </source>
</reference>
<dbReference type="EMBL" id="PDWK01000001">
    <property type="protein sequence ID" value="KAF1690932.1"/>
    <property type="molecule type" value="Genomic_DNA"/>
</dbReference>
<dbReference type="RefSeq" id="WP_162123059.1">
    <property type="nucleotide sequence ID" value="NZ_PDWK01000001.1"/>
</dbReference>